<dbReference type="InterPro" id="IPR007809">
    <property type="entry name" value="FlgN-like"/>
</dbReference>
<keyword evidence="4" id="KW-0282">Flagellum</keyword>
<dbReference type="SUPFAM" id="SSF140566">
    <property type="entry name" value="FlgN-like"/>
    <property type="match status" value="1"/>
</dbReference>
<dbReference type="AlphaFoldDB" id="A0A1A7C9C6"/>
<accession>A0A1A7C9C6</accession>
<dbReference type="Pfam" id="PF05130">
    <property type="entry name" value="FlgN"/>
    <property type="match status" value="1"/>
</dbReference>
<sequence length="146" mass="16457">MSAPRKGMTRQEAVQRVLQGIGDDRQAYGEMLELLEKQFQATLRHQTGQLKVLAEQVVAAADLLDGRRRQRMSLATALLGPKPAMAQLFALLQADAQARAIADWEELEQMVVECKRLNTRNSQLLTEQYTTMQRVLHGEEHIYAPG</sequence>
<comment type="function">
    <text evidence="1">Required for the efficient initiation of filament assembly.</text>
</comment>
<comment type="similarity">
    <text evidence="2">Belongs to the FlgN family.</text>
</comment>
<dbReference type="STRING" id="1747903.ASR47_102139"/>
<reference evidence="4 5" key="1">
    <citation type="submission" date="2016-04" db="EMBL/GenBank/DDBJ databases">
        <title>Draft genome sequence of Janthinobacterium psychrotolerans sp. nov., isolated from freshwater sediments in Denmark.</title>
        <authorList>
            <person name="Gong X."/>
            <person name="Skrivergaard S."/>
            <person name="Korsgaard B.S."/>
            <person name="Schreiber L."/>
            <person name="Marshall I.P."/>
            <person name="Finster K."/>
            <person name="Schramm A."/>
        </authorList>
    </citation>
    <scope>NUCLEOTIDE SEQUENCE [LARGE SCALE GENOMIC DNA]</scope>
    <source>
        <strain evidence="4 5">S3-2</strain>
    </source>
</reference>
<evidence type="ECO:0000256" key="3">
    <source>
        <dbReference type="ARBA" id="ARBA00022795"/>
    </source>
</evidence>
<evidence type="ECO:0000256" key="2">
    <source>
        <dbReference type="ARBA" id="ARBA00007703"/>
    </source>
</evidence>
<keyword evidence="4" id="KW-0966">Cell projection</keyword>
<dbReference type="EMBL" id="LOCQ01000042">
    <property type="protein sequence ID" value="OBV40913.1"/>
    <property type="molecule type" value="Genomic_DNA"/>
</dbReference>
<protein>
    <submittedName>
        <fullName evidence="4">Flagella synthesis protein FlgN</fullName>
    </submittedName>
</protein>
<evidence type="ECO:0000313" key="5">
    <source>
        <dbReference type="Proteomes" id="UP000092713"/>
    </source>
</evidence>
<dbReference type="OrthoDB" id="8595824at2"/>
<dbReference type="Gene3D" id="1.20.58.300">
    <property type="entry name" value="FlgN-like"/>
    <property type="match status" value="1"/>
</dbReference>
<dbReference type="InterPro" id="IPR036679">
    <property type="entry name" value="FlgN-like_sf"/>
</dbReference>
<dbReference type="RefSeq" id="WP_065306486.1">
    <property type="nucleotide sequence ID" value="NZ_LOCQ01000042.1"/>
</dbReference>
<organism evidence="4 5">
    <name type="scientific">Janthinobacterium psychrotolerans</name>
    <dbReference type="NCBI Taxonomy" id="1747903"/>
    <lineage>
        <taxon>Bacteria</taxon>
        <taxon>Pseudomonadati</taxon>
        <taxon>Pseudomonadota</taxon>
        <taxon>Betaproteobacteria</taxon>
        <taxon>Burkholderiales</taxon>
        <taxon>Oxalobacteraceae</taxon>
        <taxon>Janthinobacterium</taxon>
    </lineage>
</organism>
<gene>
    <name evidence="4" type="ORF">ASR47_102139</name>
</gene>
<keyword evidence="4" id="KW-0969">Cilium</keyword>
<name>A0A1A7C9C6_9BURK</name>
<comment type="caution">
    <text evidence="4">The sequence shown here is derived from an EMBL/GenBank/DDBJ whole genome shotgun (WGS) entry which is preliminary data.</text>
</comment>
<dbReference type="GO" id="GO:0044780">
    <property type="term" value="P:bacterial-type flagellum assembly"/>
    <property type="evidence" value="ECO:0007669"/>
    <property type="project" value="InterPro"/>
</dbReference>
<dbReference type="Proteomes" id="UP000092713">
    <property type="component" value="Unassembled WGS sequence"/>
</dbReference>
<evidence type="ECO:0000313" key="4">
    <source>
        <dbReference type="EMBL" id="OBV40913.1"/>
    </source>
</evidence>
<keyword evidence="5" id="KW-1185">Reference proteome</keyword>
<keyword evidence="3" id="KW-1005">Bacterial flagellum biogenesis</keyword>
<proteinExistence type="inferred from homology"/>
<evidence type="ECO:0000256" key="1">
    <source>
        <dbReference type="ARBA" id="ARBA00002397"/>
    </source>
</evidence>